<reference evidence="5 6" key="1">
    <citation type="journal article" date="2012" name="Genet. Mol. Biol.">
        <title>Analysis of 16S rRNA and mxaF genes revealing insights into Methylobacterium niche-specific plant association.</title>
        <authorList>
            <person name="Dourado M.N."/>
            <person name="Andreote F.D."/>
            <person name="Dini-Andreote F."/>
            <person name="Conti R."/>
            <person name="Araujo J.M."/>
            <person name="Araujo W.L."/>
        </authorList>
    </citation>
    <scope>NUCLEOTIDE SEQUENCE [LARGE SCALE GENOMIC DNA]</scope>
    <source>
        <strain evidence="5 6">TC3-10</strain>
    </source>
</reference>
<dbReference type="EMBL" id="MLCA01000002">
    <property type="protein sequence ID" value="MEE7490518.1"/>
    <property type="molecule type" value="Genomic_DNA"/>
</dbReference>
<dbReference type="SUPFAM" id="SSF46785">
    <property type="entry name" value="Winged helix' DNA-binding domain"/>
    <property type="match status" value="1"/>
</dbReference>
<evidence type="ECO:0000313" key="5">
    <source>
        <dbReference type="EMBL" id="MEE7490518.1"/>
    </source>
</evidence>
<evidence type="ECO:0000313" key="6">
    <source>
        <dbReference type="Proteomes" id="UP001355206"/>
    </source>
</evidence>
<dbReference type="RefSeq" id="WP_331301513.1">
    <property type="nucleotide sequence ID" value="NZ_MLCA01000002.1"/>
</dbReference>
<accession>A0ABU7TLN4</accession>
<keyword evidence="3" id="KW-0804">Transcription</keyword>
<keyword evidence="2" id="KW-0238">DNA-binding</keyword>
<organism evidence="5 6">
    <name type="scientific">Methylobacterium oryzae</name>
    <dbReference type="NCBI Taxonomy" id="334852"/>
    <lineage>
        <taxon>Bacteria</taxon>
        <taxon>Pseudomonadati</taxon>
        <taxon>Pseudomonadota</taxon>
        <taxon>Alphaproteobacteria</taxon>
        <taxon>Hyphomicrobiales</taxon>
        <taxon>Methylobacteriaceae</taxon>
        <taxon>Methylobacterium</taxon>
    </lineage>
</organism>
<dbReference type="PANTHER" id="PTHR43537:SF24">
    <property type="entry name" value="GLUCONATE OPERON TRANSCRIPTIONAL REPRESSOR"/>
    <property type="match status" value="1"/>
</dbReference>
<evidence type="ECO:0000256" key="1">
    <source>
        <dbReference type="ARBA" id="ARBA00023015"/>
    </source>
</evidence>
<dbReference type="CDD" id="cd07377">
    <property type="entry name" value="WHTH_GntR"/>
    <property type="match status" value="1"/>
</dbReference>
<dbReference type="Gene3D" id="1.10.10.10">
    <property type="entry name" value="Winged helix-like DNA-binding domain superfamily/Winged helix DNA-binding domain"/>
    <property type="match status" value="1"/>
</dbReference>
<dbReference type="InterPro" id="IPR011711">
    <property type="entry name" value="GntR_C"/>
</dbReference>
<keyword evidence="6" id="KW-1185">Reference proteome</keyword>
<dbReference type="Proteomes" id="UP001355206">
    <property type="component" value="Unassembled WGS sequence"/>
</dbReference>
<comment type="caution">
    <text evidence="5">The sequence shown here is derived from an EMBL/GenBank/DDBJ whole genome shotgun (WGS) entry which is preliminary data.</text>
</comment>
<dbReference type="Pfam" id="PF00392">
    <property type="entry name" value="GntR"/>
    <property type="match status" value="1"/>
</dbReference>
<evidence type="ECO:0000259" key="4">
    <source>
        <dbReference type="PROSITE" id="PS50949"/>
    </source>
</evidence>
<keyword evidence="1" id="KW-0805">Transcription regulation</keyword>
<dbReference type="SMART" id="SM00895">
    <property type="entry name" value="FCD"/>
    <property type="match status" value="1"/>
</dbReference>
<proteinExistence type="predicted"/>
<gene>
    <name evidence="5" type="ORF">MOTC310_08510</name>
</gene>
<evidence type="ECO:0000256" key="3">
    <source>
        <dbReference type="ARBA" id="ARBA00023163"/>
    </source>
</evidence>
<dbReference type="InterPro" id="IPR000524">
    <property type="entry name" value="Tscrpt_reg_HTH_GntR"/>
</dbReference>
<protein>
    <submittedName>
        <fullName evidence="5">GntR family transcriptional regulator</fullName>
    </submittedName>
</protein>
<dbReference type="PROSITE" id="PS50949">
    <property type="entry name" value="HTH_GNTR"/>
    <property type="match status" value="1"/>
</dbReference>
<dbReference type="InterPro" id="IPR008920">
    <property type="entry name" value="TF_FadR/GntR_C"/>
</dbReference>
<dbReference type="Gene3D" id="1.20.120.530">
    <property type="entry name" value="GntR ligand-binding domain-like"/>
    <property type="match status" value="1"/>
</dbReference>
<dbReference type="InterPro" id="IPR036388">
    <property type="entry name" value="WH-like_DNA-bd_sf"/>
</dbReference>
<feature type="domain" description="HTH gntR-type" evidence="4">
    <location>
        <begin position="10"/>
        <end position="77"/>
    </location>
</feature>
<dbReference type="PANTHER" id="PTHR43537">
    <property type="entry name" value="TRANSCRIPTIONAL REGULATOR, GNTR FAMILY"/>
    <property type="match status" value="1"/>
</dbReference>
<dbReference type="Pfam" id="PF07729">
    <property type="entry name" value="FCD"/>
    <property type="match status" value="1"/>
</dbReference>
<evidence type="ECO:0000256" key="2">
    <source>
        <dbReference type="ARBA" id="ARBA00023125"/>
    </source>
</evidence>
<dbReference type="InterPro" id="IPR036390">
    <property type="entry name" value="WH_DNA-bd_sf"/>
</dbReference>
<sequence length="230" mass="25108">MNKIRAIQPDTLRRKVEDAVREAITSGVYAPGERLIERELCEGLGVSRASVREALRRLEAEKLVHTVPHRGPVVASISVEEARQLYALRAVLEGFAAHEFATQASDAAILQFARAAADLREAAGSGDTDRVLRAKGILYDVMLSHCGNDLVREILRGFYSRINLLRATSLMHPERLPHSLAEIDALVAAFQDRDAGQAERLARLHVTNACAVALKQLASLTEPATLDAVS</sequence>
<dbReference type="PRINTS" id="PR00035">
    <property type="entry name" value="HTHGNTR"/>
</dbReference>
<dbReference type="SMART" id="SM00345">
    <property type="entry name" value="HTH_GNTR"/>
    <property type="match status" value="1"/>
</dbReference>
<name>A0ABU7TLN4_9HYPH</name>
<dbReference type="SUPFAM" id="SSF48008">
    <property type="entry name" value="GntR ligand-binding domain-like"/>
    <property type="match status" value="1"/>
</dbReference>